<feature type="chain" id="PRO_5005120920" description="Carboxylic ester hydrolase" evidence="3">
    <location>
        <begin position="23"/>
        <end position="548"/>
    </location>
</feature>
<dbReference type="InterPro" id="IPR019819">
    <property type="entry name" value="Carboxylesterase_B_CS"/>
</dbReference>
<keyword evidence="2 3" id="KW-0378">Hydrolase</keyword>
<dbReference type="SUPFAM" id="SSF53474">
    <property type="entry name" value="alpha/beta-Hydrolases"/>
    <property type="match status" value="1"/>
</dbReference>
<evidence type="ECO:0000256" key="1">
    <source>
        <dbReference type="ARBA" id="ARBA00005964"/>
    </source>
</evidence>
<dbReference type="Pfam" id="PF00135">
    <property type="entry name" value="COesterase"/>
    <property type="match status" value="1"/>
</dbReference>
<dbReference type="Gene3D" id="3.40.50.1820">
    <property type="entry name" value="alpha/beta hydrolase"/>
    <property type="match status" value="1"/>
</dbReference>
<keyword evidence="3" id="KW-0732">Signal</keyword>
<gene>
    <name evidence="5" type="ORF">GP2143_11167</name>
</gene>
<dbReference type="InterPro" id="IPR050309">
    <property type="entry name" value="Type-B_Carboxylest/Lipase"/>
</dbReference>
<dbReference type="InterPro" id="IPR002018">
    <property type="entry name" value="CarbesteraseB"/>
</dbReference>
<organism evidence="5 6">
    <name type="scientific">marine gamma proteobacterium HTCC2143</name>
    <dbReference type="NCBI Taxonomy" id="247633"/>
    <lineage>
        <taxon>Bacteria</taxon>
        <taxon>Pseudomonadati</taxon>
        <taxon>Pseudomonadota</taxon>
        <taxon>Gammaproteobacteria</taxon>
        <taxon>Cellvibrionales</taxon>
        <taxon>Spongiibacteraceae</taxon>
        <taxon>BD1-7 clade</taxon>
    </lineage>
</organism>
<dbReference type="OrthoDB" id="9775851at2"/>
<proteinExistence type="inferred from homology"/>
<evidence type="ECO:0000256" key="2">
    <source>
        <dbReference type="ARBA" id="ARBA00022801"/>
    </source>
</evidence>
<feature type="domain" description="Carboxylesterase type B" evidence="4">
    <location>
        <begin position="46"/>
        <end position="537"/>
    </location>
</feature>
<dbReference type="PROSITE" id="PS00941">
    <property type="entry name" value="CARBOXYLESTERASE_B_2"/>
    <property type="match status" value="1"/>
</dbReference>
<evidence type="ECO:0000259" key="4">
    <source>
        <dbReference type="Pfam" id="PF00135"/>
    </source>
</evidence>
<reference evidence="5 6" key="1">
    <citation type="journal article" date="2010" name="J. Bacteriol.">
        <title>Genome sequence of the oligotrophic marine Gammaproteobacterium HTCC2143, isolated from the Oregon Coast.</title>
        <authorList>
            <person name="Oh H.M."/>
            <person name="Kang I."/>
            <person name="Ferriera S."/>
            <person name="Giovannoni S.J."/>
            <person name="Cho J.C."/>
        </authorList>
    </citation>
    <scope>NUCLEOTIDE SEQUENCE [LARGE SCALE GENOMIC DNA]</scope>
    <source>
        <strain evidence="5 6">HTCC2143</strain>
    </source>
</reference>
<evidence type="ECO:0000256" key="3">
    <source>
        <dbReference type="RuleBase" id="RU361235"/>
    </source>
</evidence>
<dbReference type="InterPro" id="IPR019826">
    <property type="entry name" value="Carboxylesterase_B_AS"/>
</dbReference>
<accession>A0YGA3</accession>
<dbReference type="eggNOG" id="COG2272">
    <property type="taxonomic scope" value="Bacteria"/>
</dbReference>
<dbReference type="AlphaFoldDB" id="A0YGA3"/>
<keyword evidence="6" id="KW-1185">Reference proteome</keyword>
<evidence type="ECO:0000313" key="5">
    <source>
        <dbReference type="EMBL" id="EAW30129.1"/>
    </source>
</evidence>
<evidence type="ECO:0000313" key="6">
    <source>
        <dbReference type="Proteomes" id="UP000004931"/>
    </source>
</evidence>
<comment type="caution">
    <text evidence="5">The sequence shown here is derived from an EMBL/GenBank/DDBJ whole genome shotgun (WGS) entry which is preliminary data.</text>
</comment>
<dbReference type="EMBL" id="AAVT01000010">
    <property type="protein sequence ID" value="EAW30129.1"/>
    <property type="molecule type" value="Genomic_DNA"/>
</dbReference>
<dbReference type="PANTHER" id="PTHR11559">
    <property type="entry name" value="CARBOXYLESTERASE"/>
    <property type="match status" value="1"/>
</dbReference>
<dbReference type="ESTHER" id="9gamm-a0yga3">
    <property type="family name" value="Carb_B_Bacteria"/>
</dbReference>
<dbReference type="PROSITE" id="PS51257">
    <property type="entry name" value="PROKAR_LIPOPROTEIN"/>
    <property type="match status" value="1"/>
</dbReference>
<feature type="signal peptide" evidence="3">
    <location>
        <begin position="1"/>
        <end position="22"/>
    </location>
</feature>
<dbReference type="Proteomes" id="UP000004931">
    <property type="component" value="Unassembled WGS sequence"/>
</dbReference>
<protein>
    <recommendedName>
        <fullName evidence="3">Carboxylic ester hydrolase</fullName>
        <ecNumber evidence="3">3.1.1.-</ecNumber>
    </recommendedName>
</protein>
<dbReference type="STRING" id="247633.GP2143_11167"/>
<comment type="similarity">
    <text evidence="1 3">Belongs to the type-B carboxylesterase/lipase family.</text>
</comment>
<dbReference type="GO" id="GO:0016787">
    <property type="term" value="F:hydrolase activity"/>
    <property type="evidence" value="ECO:0007669"/>
    <property type="project" value="UniProtKB-KW"/>
</dbReference>
<dbReference type="InterPro" id="IPR029058">
    <property type="entry name" value="AB_hydrolase_fold"/>
</dbReference>
<name>A0YGA3_9GAMM</name>
<dbReference type="EC" id="3.1.1.-" evidence="3"/>
<sequence length="548" mass="59378">MKDNILKKVVAALVPLLLAACADQTAYQGNESAAADKLPESKLVADVVAVTGGLVRGRARGEGLQEFLGIPYAAPPVGDLRWQPPAPLTAWEDEHDGAQFGLPCYQPGSLSAFYDRSYEEMSEDCLTLNVWTRAEKTSDALPVMVWIHGGALVMGSGIDYDGAPLTAKGVVLVTINYRLGPFGFYAHPELSTEGGGSSGNQGFRDQIAALTWVRENIEQFGGDPDNVTIFGESAGSWSMSVMQASPMARGLFSKVIGQSGARFIPAPDLKVGRWGIPSAEDRGETLARLFAGVDAPDLEALRELPASSILEGYTTDPAILLNFDWLTIVDGEVLPDEVNTIFAEGRQADVPVMIGSNADEATTFDPALSMVGPIDYVKLHKQFVGATLGGDQAGIFALYPDSLEQARDSYIRFNTDANFTQPMRLWADYMGNVSSPAYLYWWDWRPVIDGSDQYGAFHAAEIPYVFGDLAMFNIEANARETAFSETMMTIWSNFAKNGDPSSEGIIDWPAYAKDKPTTAVLGAEITLEEGVRSDQVQVITTGYDARRN</sequence>
<dbReference type="PROSITE" id="PS00122">
    <property type="entry name" value="CARBOXYLESTERASE_B_1"/>
    <property type="match status" value="1"/>
</dbReference>